<keyword evidence="2" id="KW-1185">Reference proteome</keyword>
<accession>A0ABW4YEI7</accession>
<name>A0ABW4YEI7_9GAMM</name>
<reference evidence="2" key="1">
    <citation type="journal article" date="2019" name="Int. J. Syst. Evol. Microbiol.">
        <title>The Global Catalogue of Microorganisms (GCM) 10K type strain sequencing project: providing services to taxonomists for standard genome sequencing and annotation.</title>
        <authorList>
            <consortium name="The Broad Institute Genomics Platform"/>
            <consortium name="The Broad Institute Genome Sequencing Center for Infectious Disease"/>
            <person name="Wu L."/>
            <person name="Ma J."/>
        </authorList>
    </citation>
    <scope>NUCLEOTIDE SEQUENCE [LARGE SCALE GENOMIC DNA]</scope>
    <source>
        <strain evidence="2">KACC 12597</strain>
    </source>
</reference>
<dbReference type="EMBL" id="JBHUHX010000063">
    <property type="protein sequence ID" value="MFD2114096.1"/>
    <property type="molecule type" value="Genomic_DNA"/>
</dbReference>
<evidence type="ECO:0000313" key="2">
    <source>
        <dbReference type="Proteomes" id="UP001597337"/>
    </source>
</evidence>
<dbReference type="Proteomes" id="UP001597337">
    <property type="component" value="Unassembled WGS sequence"/>
</dbReference>
<organism evidence="1 2">
    <name type="scientific">Thiorhodococcus fuscus</name>
    <dbReference type="NCBI Taxonomy" id="527200"/>
    <lineage>
        <taxon>Bacteria</taxon>
        <taxon>Pseudomonadati</taxon>
        <taxon>Pseudomonadota</taxon>
        <taxon>Gammaproteobacteria</taxon>
        <taxon>Chromatiales</taxon>
        <taxon>Chromatiaceae</taxon>
        <taxon>Thiorhodococcus</taxon>
    </lineage>
</organism>
<comment type="caution">
    <text evidence="1">The sequence shown here is derived from an EMBL/GenBank/DDBJ whole genome shotgun (WGS) entry which is preliminary data.</text>
</comment>
<evidence type="ECO:0000313" key="1">
    <source>
        <dbReference type="EMBL" id="MFD2114096.1"/>
    </source>
</evidence>
<gene>
    <name evidence="1" type="ORF">ACFSJC_19780</name>
</gene>
<dbReference type="RefSeq" id="WP_386029023.1">
    <property type="nucleotide sequence ID" value="NZ_JBHUHX010000063.1"/>
</dbReference>
<protein>
    <submittedName>
        <fullName evidence="1">Uncharacterized protein</fullName>
    </submittedName>
</protein>
<sequence>MKYTGTWYIDEMEIWDDDYFNMEVRAYITIGKSGTGEFQFGLVFGDIDGKIIRSDETERFEFTWSGSDESDAASGSGWIKLKDEQTIEGVIKFHMGDSSGFLAKRAE</sequence>
<proteinExistence type="predicted"/>